<sequence>MPSPPESYGNRPLQSDAVAGDLDSLDLQLIHHLQVDGRIPYAELARRVDVTEKTVRRRVSRLIDENFVTIAAVTDPALLGFGSLALALVTTDGTRSPVDLAAELAQLPETDYITSTTGPYPVVLELVCADARELHDVAFGTIAKTPGVRSVELLPYLRLHYQQAGLSANLVDHGVRPRTLDETDRAILSRLAVDGRAAFRDFAAALGVSETTIRFRYNRLLESNAARVMCIVNPLRLGYRYSSWVTIRVAGRTRAEEVAEALTRLDAVSYVALTAGRWDVLTEVITRTGEDLITVLDNEIRGIDGVASLESWIYITCHYKAVRPRPRRMTGDLDAYGLDPTPVVSQDVS</sequence>
<protein>
    <submittedName>
        <fullName evidence="5">AsnC-family protein transcriptional regulator</fullName>
    </submittedName>
</protein>
<feature type="domain" description="HTH asnC-type" evidence="4">
    <location>
        <begin position="22"/>
        <end position="82"/>
    </location>
</feature>
<dbReference type="PROSITE" id="PS50956">
    <property type="entry name" value="HTH_ASNC_2"/>
    <property type="match status" value="1"/>
</dbReference>
<evidence type="ECO:0000256" key="1">
    <source>
        <dbReference type="ARBA" id="ARBA00023015"/>
    </source>
</evidence>
<accession>A0A2U9PJK6</accession>
<proteinExistence type="predicted"/>
<dbReference type="InterPro" id="IPR000485">
    <property type="entry name" value="AsnC-type_HTH_dom"/>
</dbReference>
<dbReference type="PRINTS" id="PR00033">
    <property type="entry name" value="HTHASNC"/>
</dbReference>
<dbReference type="SMART" id="SM00344">
    <property type="entry name" value="HTH_ASNC"/>
    <property type="match status" value="2"/>
</dbReference>
<dbReference type="EMBL" id="CP027541">
    <property type="protein sequence ID" value="AWT51896.1"/>
    <property type="molecule type" value="Genomic_DNA"/>
</dbReference>
<dbReference type="InterPro" id="IPR019887">
    <property type="entry name" value="Tscrpt_reg_AsnC/Lrp_C"/>
</dbReference>
<dbReference type="Pfam" id="PF01037">
    <property type="entry name" value="AsnC_trans_reg"/>
    <property type="match status" value="2"/>
</dbReference>
<keyword evidence="1" id="KW-0805">Transcription regulation</keyword>
<reference evidence="6" key="2">
    <citation type="submission" date="2018-03" db="EMBL/GenBank/DDBJ databases">
        <authorList>
            <person name="Derbyshire K."/>
            <person name="Gray T.A."/>
            <person name="Champion M."/>
        </authorList>
    </citation>
    <scope>NUCLEOTIDE SEQUENCE [LARGE SCALE GENOMIC DNA]</scope>
    <source>
        <strain evidence="6">MKD8</strain>
    </source>
</reference>
<dbReference type="InterPro" id="IPR011008">
    <property type="entry name" value="Dimeric_a/b-barrel"/>
</dbReference>
<dbReference type="GeneID" id="93455746"/>
<gene>
    <name evidence="5" type="ORF">D806_009060</name>
</gene>
<dbReference type="SUPFAM" id="SSF54909">
    <property type="entry name" value="Dimeric alpha+beta barrel"/>
    <property type="match status" value="2"/>
</dbReference>
<dbReference type="InterPro" id="IPR036388">
    <property type="entry name" value="WH-like_DNA-bd_sf"/>
</dbReference>
<dbReference type="InterPro" id="IPR019888">
    <property type="entry name" value="Tscrpt_reg_AsnC-like"/>
</dbReference>
<name>A0A2U9PJK6_MYCSE</name>
<evidence type="ECO:0000313" key="5">
    <source>
        <dbReference type="EMBL" id="AWT51896.1"/>
    </source>
</evidence>
<dbReference type="PANTHER" id="PTHR30154:SF34">
    <property type="entry name" value="TRANSCRIPTIONAL REGULATOR AZLB"/>
    <property type="match status" value="1"/>
</dbReference>
<reference evidence="5 6" key="1">
    <citation type="journal article" date="2013" name="Genome Announc.">
        <title>Draft genome sequence of MKD8, a conjugal recipient Mycobacterium smegmatis strain.</title>
        <authorList>
            <person name="Gray T.A."/>
            <person name="Palumbo M.J."/>
            <person name="Derbyshire K.M."/>
        </authorList>
    </citation>
    <scope>NUCLEOTIDE SEQUENCE [LARGE SCALE GENOMIC DNA]</scope>
    <source>
        <strain evidence="5 6">MKD8</strain>
    </source>
</reference>
<dbReference type="Proteomes" id="UP000011200">
    <property type="component" value="Chromosome"/>
</dbReference>
<keyword evidence="2" id="KW-0238">DNA-binding</keyword>
<dbReference type="Gene3D" id="3.30.70.920">
    <property type="match status" value="2"/>
</dbReference>
<dbReference type="PANTHER" id="PTHR30154">
    <property type="entry name" value="LEUCINE-RESPONSIVE REGULATORY PROTEIN"/>
    <property type="match status" value="1"/>
</dbReference>
<evidence type="ECO:0000256" key="2">
    <source>
        <dbReference type="ARBA" id="ARBA00023125"/>
    </source>
</evidence>
<organism evidence="5 6">
    <name type="scientific">Mycolicibacterium smegmatis (strain MKD8)</name>
    <name type="common">Mycobacterium smegmatis</name>
    <dbReference type="NCBI Taxonomy" id="1214915"/>
    <lineage>
        <taxon>Bacteria</taxon>
        <taxon>Bacillati</taxon>
        <taxon>Actinomycetota</taxon>
        <taxon>Actinomycetes</taxon>
        <taxon>Mycobacteriales</taxon>
        <taxon>Mycobacteriaceae</taxon>
        <taxon>Mycolicibacterium</taxon>
    </lineage>
</organism>
<evidence type="ECO:0000259" key="4">
    <source>
        <dbReference type="PROSITE" id="PS50956"/>
    </source>
</evidence>
<dbReference type="GO" id="GO:0005829">
    <property type="term" value="C:cytosol"/>
    <property type="evidence" value="ECO:0007669"/>
    <property type="project" value="TreeGrafter"/>
</dbReference>
<dbReference type="InterPro" id="IPR036390">
    <property type="entry name" value="WH_DNA-bd_sf"/>
</dbReference>
<dbReference type="Gene3D" id="1.10.10.10">
    <property type="entry name" value="Winged helix-like DNA-binding domain superfamily/Winged helix DNA-binding domain"/>
    <property type="match status" value="2"/>
</dbReference>
<dbReference type="AlphaFoldDB" id="A0A2U9PJK6"/>
<evidence type="ECO:0000313" key="6">
    <source>
        <dbReference type="Proteomes" id="UP000011200"/>
    </source>
</evidence>
<evidence type="ECO:0000256" key="3">
    <source>
        <dbReference type="ARBA" id="ARBA00023163"/>
    </source>
</evidence>
<dbReference type="Pfam" id="PF13404">
    <property type="entry name" value="HTH_AsnC-type"/>
    <property type="match status" value="2"/>
</dbReference>
<keyword evidence="3" id="KW-0804">Transcription</keyword>
<dbReference type="SUPFAM" id="SSF46785">
    <property type="entry name" value="Winged helix' DNA-binding domain"/>
    <property type="match status" value="2"/>
</dbReference>
<dbReference type="RefSeq" id="WP_011727229.1">
    <property type="nucleotide sequence ID" value="NZ_CP027541.1"/>
</dbReference>
<dbReference type="GO" id="GO:0043565">
    <property type="term" value="F:sequence-specific DNA binding"/>
    <property type="evidence" value="ECO:0007669"/>
    <property type="project" value="InterPro"/>
</dbReference>
<dbReference type="GO" id="GO:0043200">
    <property type="term" value="P:response to amino acid"/>
    <property type="evidence" value="ECO:0007669"/>
    <property type="project" value="TreeGrafter"/>
</dbReference>